<sequence>MNHVKFILRIVLHLLQVLTYRWAVDGIDLLKRLIAVIRALCARLKLPHSEQEAAGKDPCEVDHPSFHRPDPCIYSQQYLLSLGLPVTWDNPDIVLRRGGVIVPENDLLPDTDYEIGATIWNNSYEAPCVGLKVIFSYLSFGIATVSTAIGTTFVNLGVKGGAGAPADARMPWRTPPTAGHYCLQVLLEWVDDANPANNLGQNNLDVVAAHSPAQFAFGLRNDSAKPRSYAFEVDTYAIPDPEACKAAIGPEDRGTFPERLRRIRVRHNRALFPVPPGWAVDIQPPAPQLAPGQEVQVAVEITPRTGFTGEKPFNVNALSDGVYAGGVTLKVTKS</sequence>
<reference evidence="1 2" key="1">
    <citation type="submission" date="2023-07" db="EMBL/GenBank/DDBJ databases">
        <title>Sorghum-associated microbial communities from plants grown in Nebraska, USA.</title>
        <authorList>
            <person name="Schachtman D."/>
        </authorList>
    </citation>
    <scope>NUCLEOTIDE SEQUENCE [LARGE SCALE GENOMIC DNA]</scope>
    <source>
        <strain evidence="1 2">584</strain>
    </source>
</reference>
<gene>
    <name evidence="1" type="ORF">E9232_001313</name>
</gene>
<dbReference type="RefSeq" id="WP_309792832.1">
    <property type="nucleotide sequence ID" value="NZ_JAVDPW010000002.1"/>
</dbReference>
<organism evidence="1 2">
    <name type="scientific">Inquilinus ginsengisoli</name>
    <dbReference type="NCBI Taxonomy" id="363840"/>
    <lineage>
        <taxon>Bacteria</taxon>
        <taxon>Pseudomonadati</taxon>
        <taxon>Pseudomonadota</taxon>
        <taxon>Alphaproteobacteria</taxon>
        <taxon>Rhodospirillales</taxon>
        <taxon>Rhodospirillaceae</taxon>
        <taxon>Inquilinus</taxon>
    </lineage>
</organism>
<protein>
    <recommendedName>
        <fullName evidence="3">CARDB domain-containing protein</fullName>
    </recommendedName>
</protein>
<proteinExistence type="predicted"/>
<dbReference type="Proteomes" id="UP001262410">
    <property type="component" value="Unassembled WGS sequence"/>
</dbReference>
<comment type="caution">
    <text evidence="1">The sequence shown here is derived from an EMBL/GenBank/DDBJ whole genome shotgun (WGS) entry which is preliminary data.</text>
</comment>
<dbReference type="EMBL" id="JAVDPW010000002">
    <property type="protein sequence ID" value="MDR6288806.1"/>
    <property type="molecule type" value="Genomic_DNA"/>
</dbReference>
<evidence type="ECO:0000313" key="2">
    <source>
        <dbReference type="Proteomes" id="UP001262410"/>
    </source>
</evidence>
<keyword evidence="2" id="KW-1185">Reference proteome</keyword>
<name>A0ABU1JJL1_9PROT</name>
<evidence type="ECO:0000313" key="1">
    <source>
        <dbReference type="EMBL" id="MDR6288806.1"/>
    </source>
</evidence>
<evidence type="ECO:0008006" key="3">
    <source>
        <dbReference type="Google" id="ProtNLM"/>
    </source>
</evidence>
<accession>A0ABU1JJL1</accession>